<keyword evidence="6" id="KW-0851">Voltage-gated channel</keyword>
<dbReference type="PRINTS" id="PR00169">
    <property type="entry name" value="KCHANNEL"/>
</dbReference>
<reference evidence="14 15" key="1">
    <citation type="submission" date="2023-11" db="EMBL/GenBank/DDBJ databases">
        <title>Gilvimarinus fulvus sp. nov., isolated from the surface of Kelp.</title>
        <authorList>
            <person name="Sun Y.Y."/>
            <person name="Gong Y."/>
            <person name="Du Z.J."/>
        </authorList>
    </citation>
    <scope>NUCLEOTIDE SEQUENCE [LARGE SCALE GENOMIC DNA]</scope>
    <source>
        <strain evidence="14 15">SDUM040013</strain>
    </source>
</reference>
<keyword evidence="11" id="KW-0407">Ion channel</keyword>
<keyword evidence="4 12" id="KW-0812">Transmembrane</keyword>
<accession>A0ABU4RUH1</accession>
<evidence type="ECO:0000256" key="7">
    <source>
        <dbReference type="ARBA" id="ARBA00022958"/>
    </source>
</evidence>
<evidence type="ECO:0000256" key="12">
    <source>
        <dbReference type="SAM" id="Phobius"/>
    </source>
</evidence>
<comment type="caution">
    <text evidence="14">The sequence shown here is derived from an EMBL/GenBank/DDBJ whole genome shotgun (WGS) entry which is preliminary data.</text>
</comment>
<proteinExistence type="predicted"/>
<dbReference type="InterPro" id="IPR005821">
    <property type="entry name" value="Ion_trans_dom"/>
</dbReference>
<evidence type="ECO:0000256" key="11">
    <source>
        <dbReference type="ARBA" id="ARBA00023303"/>
    </source>
</evidence>
<keyword evidence="3" id="KW-0633">Potassium transport</keyword>
<dbReference type="RefSeq" id="WP_302724404.1">
    <property type="nucleotide sequence ID" value="NZ_JAULRU010000797.1"/>
</dbReference>
<keyword evidence="15" id="KW-1185">Reference proteome</keyword>
<name>A0ABU4RUH1_9GAMM</name>
<evidence type="ECO:0000256" key="1">
    <source>
        <dbReference type="ARBA" id="ARBA00004141"/>
    </source>
</evidence>
<feature type="transmembrane region" description="Helical" evidence="12">
    <location>
        <begin position="165"/>
        <end position="186"/>
    </location>
</feature>
<dbReference type="Proteomes" id="UP001273505">
    <property type="component" value="Unassembled WGS sequence"/>
</dbReference>
<keyword evidence="9" id="KW-0406">Ion transport</keyword>
<evidence type="ECO:0000256" key="6">
    <source>
        <dbReference type="ARBA" id="ARBA00022882"/>
    </source>
</evidence>
<evidence type="ECO:0000256" key="5">
    <source>
        <dbReference type="ARBA" id="ARBA00022826"/>
    </source>
</evidence>
<feature type="transmembrane region" description="Helical" evidence="12">
    <location>
        <begin position="39"/>
        <end position="57"/>
    </location>
</feature>
<comment type="subcellular location">
    <subcellularLocation>
        <location evidence="1">Membrane</location>
        <topology evidence="1">Multi-pass membrane protein</topology>
    </subcellularLocation>
</comment>
<dbReference type="SUPFAM" id="SSF81324">
    <property type="entry name" value="Voltage-gated potassium channels"/>
    <property type="match status" value="1"/>
</dbReference>
<evidence type="ECO:0000256" key="4">
    <source>
        <dbReference type="ARBA" id="ARBA00022692"/>
    </source>
</evidence>
<gene>
    <name evidence="14" type="ORF">SCD92_00430</name>
</gene>
<evidence type="ECO:0000256" key="3">
    <source>
        <dbReference type="ARBA" id="ARBA00022538"/>
    </source>
</evidence>
<protein>
    <submittedName>
        <fullName evidence="14">Ion transporter</fullName>
    </submittedName>
</protein>
<keyword evidence="8 12" id="KW-1133">Transmembrane helix</keyword>
<keyword evidence="2" id="KW-0813">Transport</keyword>
<dbReference type="EMBL" id="JAXAFO010000001">
    <property type="protein sequence ID" value="MDX6847802.1"/>
    <property type="molecule type" value="Genomic_DNA"/>
</dbReference>
<sequence length="292" mass="33152">MTESNQDDNAGEQLNLSDETLRQRLNRIIFGWESPAGKLFDVILIWAICISVLVLMLESVEWIANAYLPWLRGAEWVFTLFFTVEYAARLYCAERRMEYAKSFYGIVDLLSILPSYLAFFIPGANNLLIFRLLRVLRVFRILKLARYLTEANLLLRTMMLARRKILVFFSSVLVLSVIFGSLMYIVEGPENGFTSIPISIYWTIVTITTVGYGDIVPQTPIGQIISAMAMLTGYSIIAVPTGILTAELTQEMHRERYSRTCTGCERTGHEADAVHCRYCGSALHSQQKKSDT</sequence>
<dbReference type="PANTHER" id="PTHR11537">
    <property type="entry name" value="VOLTAGE-GATED POTASSIUM CHANNEL"/>
    <property type="match status" value="1"/>
</dbReference>
<keyword evidence="10 12" id="KW-0472">Membrane</keyword>
<evidence type="ECO:0000313" key="14">
    <source>
        <dbReference type="EMBL" id="MDX6847802.1"/>
    </source>
</evidence>
<keyword evidence="5" id="KW-0631">Potassium channel</keyword>
<dbReference type="InterPro" id="IPR027359">
    <property type="entry name" value="Volt_channel_dom_sf"/>
</dbReference>
<dbReference type="Pfam" id="PF00520">
    <property type="entry name" value="Ion_trans"/>
    <property type="match status" value="1"/>
</dbReference>
<evidence type="ECO:0000259" key="13">
    <source>
        <dbReference type="Pfam" id="PF00520"/>
    </source>
</evidence>
<evidence type="ECO:0000256" key="10">
    <source>
        <dbReference type="ARBA" id="ARBA00023136"/>
    </source>
</evidence>
<dbReference type="Gene3D" id="1.10.287.70">
    <property type="match status" value="1"/>
</dbReference>
<evidence type="ECO:0000256" key="8">
    <source>
        <dbReference type="ARBA" id="ARBA00022989"/>
    </source>
</evidence>
<evidence type="ECO:0000256" key="9">
    <source>
        <dbReference type="ARBA" id="ARBA00023065"/>
    </source>
</evidence>
<feature type="transmembrane region" description="Helical" evidence="12">
    <location>
        <begin position="224"/>
        <end position="246"/>
    </location>
</feature>
<evidence type="ECO:0000256" key="2">
    <source>
        <dbReference type="ARBA" id="ARBA00022448"/>
    </source>
</evidence>
<organism evidence="14 15">
    <name type="scientific">Gilvimarinus gilvus</name>
    <dbReference type="NCBI Taxonomy" id="3058038"/>
    <lineage>
        <taxon>Bacteria</taxon>
        <taxon>Pseudomonadati</taxon>
        <taxon>Pseudomonadota</taxon>
        <taxon>Gammaproteobacteria</taxon>
        <taxon>Cellvibrionales</taxon>
        <taxon>Cellvibrionaceae</taxon>
        <taxon>Gilvimarinus</taxon>
    </lineage>
</organism>
<evidence type="ECO:0000313" key="15">
    <source>
        <dbReference type="Proteomes" id="UP001273505"/>
    </source>
</evidence>
<dbReference type="InterPro" id="IPR028325">
    <property type="entry name" value="VG_K_chnl"/>
</dbReference>
<dbReference type="Gene3D" id="1.20.120.350">
    <property type="entry name" value="Voltage-gated potassium channels. Chain C"/>
    <property type="match status" value="1"/>
</dbReference>
<dbReference type="PANTHER" id="PTHR11537:SF254">
    <property type="entry name" value="POTASSIUM VOLTAGE-GATED CHANNEL PROTEIN SHAB"/>
    <property type="match status" value="1"/>
</dbReference>
<feature type="domain" description="Ion transport" evidence="13">
    <location>
        <begin position="38"/>
        <end position="252"/>
    </location>
</feature>
<keyword evidence="7" id="KW-0630">Potassium</keyword>